<organism evidence="1 2">
    <name type="scientific">Candidozyma auris</name>
    <name type="common">Yeast</name>
    <name type="synonym">Candida auris</name>
    <dbReference type="NCBI Taxonomy" id="498019"/>
    <lineage>
        <taxon>Eukaryota</taxon>
        <taxon>Fungi</taxon>
        <taxon>Dikarya</taxon>
        <taxon>Ascomycota</taxon>
        <taxon>Saccharomycotina</taxon>
        <taxon>Pichiomycetes</taxon>
        <taxon>Metschnikowiaceae</taxon>
        <taxon>Candidozyma</taxon>
    </lineage>
</organism>
<sequence>MLQGHRTMISKQHIGLSSFIPLKNEKSPLKLRLCPPKDFESPGTKKMDCYHKTSMKNKSTSQVKQAPITRIRIKVAVIFEASNDLRIFLPTFIFTLAT</sequence>
<evidence type="ECO:0000313" key="2">
    <source>
        <dbReference type="Proteomes" id="UP000037122"/>
    </source>
</evidence>
<accession>A0A0L0NYF4</accession>
<protein>
    <submittedName>
        <fullName evidence="1">Uncharacterized protein</fullName>
    </submittedName>
</protein>
<dbReference type="EMBL" id="LGST01000031">
    <property type="protein sequence ID" value="KND98725.1"/>
    <property type="molecule type" value="Genomic_DNA"/>
</dbReference>
<dbReference type="VEuPathDB" id="FungiDB:QG37_04630"/>
<name>A0A0L0NYF4_CANAR</name>
<comment type="caution">
    <text evidence="1">The sequence shown here is derived from an EMBL/GenBank/DDBJ whole genome shotgun (WGS) entry which is preliminary data.</text>
</comment>
<proteinExistence type="predicted"/>
<reference evidence="2" key="1">
    <citation type="journal article" date="2015" name="BMC Genomics">
        <title>Draft genome of a commonly misdiagnosed multidrug resistant pathogen Candida auris.</title>
        <authorList>
            <person name="Chatterjee S."/>
            <person name="Alampalli S.V."/>
            <person name="Nageshan R.K."/>
            <person name="Chettiar S.T."/>
            <person name="Joshi S."/>
            <person name="Tatu U.S."/>
        </authorList>
    </citation>
    <scope>NUCLEOTIDE SEQUENCE [LARGE SCALE GENOMIC DNA]</scope>
    <source>
        <strain evidence="2">6684</strain>
    </source>
</reference>
<gene>
    <name evidence="1" type="ORF">QG37_04630</name>
</gene>
<dbReference type="AlphaFoldDB" id="A0A0L0NYF4"/>
<evidence type="ECO:0000313" key="1">
    <source>
        <dbReference type="EMBL" id="KND98725.1"/>
    </source>
</evidence>
<dbReference type="Proteomes" id="UP000037122">
    <property type="component" value="Unassembled WGS sequence"/>
</dbReference>